<evidence type="ECO:0000313" key="2">
    <source>
        <dbReference type="Proteomes" id="UP001163603"/>
    </source>
</evidence>
<reference evidence="2" key="1">
    <citation type="journal article" date="2023" name="G3 (Bethesda)">
        <title>Genome assembly and association tests identify interacting loci associated with vigor, precocity, and sex in interspecific pistachio rootstocks.</title>
        <authorList>
            <person name="Palmer W."/>
            <person name="Jacygrad E."/>
            <person name="Sagayaradj S."/>
            <person name="Cavanaugh K."/>
            <person name="Han R."/>
            <person name="Bertier L."/>
            <person name="Beede B."/>
            <person name="Kafkas S."/>
            <person name="Golino D."/>
            <person name="Preece J."/>
            <person name="Michelmore R."/>
        </authorList>
    </citation>
    <scope>NUCLEOTIDE SEQUENCE [LARGE SCALE GENOMIC DNA]</scope>
</reference>
<sequence length="573" mass="63907">MAGEILFFKGTKSRVIFLAFCLVGTCLLAEAEVHNLTWEVSYQYKSLDCYKKLAIAINGETPGPTINATEGDIIIVNVKNNLLMENLAIHWHGIRQIGTPWSDGTDGVSQCGTMPGDTFVYQFVVDKAGTYMYHSHYGMQRESGLYGLIKVAVPSGTEEPFTYYREHGVVLSDWYHSSSYEQATGLTSIPYVWIGEPQSLLINGRGKYDCANLDASVCNATSPECAPASFTVVPGETYRFRIASLTSLSALSFQIEGHNMTVVEADGNYVEPFATENLYIYAGETYSVLVTANQSSSSNYWITTNVVGREPSTPIGQAILNYYPNHNHKPPTTTPPPGPLWNDTDARKKQSLAIEARQGYNQIPPHPDKVIVLLNTQNKVDGYTKWAINNVSHTLPETPYLIALKKNWLDVFDQTPAPESYDYENYDIYSVQNNTNATTSSSIYRLEFNSTVDVILQNANTMTANNSETHPWHLHGHDFWVLGFGDGKYDMKNNDANYKFKNPIMKNTVPLHPYGWTALRFQANNPGIWLFHCHIEAHFLLGMLVLFESGSSMVSVPPQANMGCGKTKSLMQP</sequence>
<protein>
    <submittedName>
        <fullName evidence="1">Uncharacterized protein</fullName>
    </submittedName>
</protein>
<dbReference type="EMBL" id="CM047740">
    <property type="protein sequence ID" value="KAJ0040506.1"/>
    <property type="molecule type" value="Genomic_DNA"/>
</dbReference>
<gene>
    <name evidence="1" type="ORF">Pint_26657</name>
</gene>
<keyword evidence="2" id="KW-1185">Reference proteome</keyword>
<accession>A0ACC0YQ12</accession>
<dbReference type="Proteomes" id="UP001163603">
    <property type="component" value="Chromosome 5"/>
</dbReference>
<evidence type="ECO:0000313" key="1">
    <source>
        <dbReference type="EMBL" id="KAJ0040506.1"/>
    </source>
</evidence>
<name>A0ACC0YQ12_9ROSI</name>
<organism evidence="1 2">
    <name type="scientific">Pistacia integerrima</name>
    <dbReference type="NCBI Taxonomy" id="434235"/>
    <lineage>
        <taxon>Eukaryota</taxon>
        <taxon>Viridiplantae</taxon>
        <taxon>Streptophyta</taxon>
        <taxon>Embryophyta</taxon>
        <taxon>Tracheophyta</taxon>
        <taxon>Spermatophyta</taxon>
        <taxon>Magnoliopsida</taxon>
        <taxon>eudicotyledons</taxon>
        <taxon>Gunneridae</taxon>
        <taxon>Pentapetalae</taxon>
        <taxon>rosids</taxon>
        <taxon>malvids</taxon>
        <taxon>Sapindales</taxon>
        <taxon>Anacardiaceae</taxon>
        <taxon>Pistacia</taxon>
    </lineage>
</organism>
<comment type="caution">
    <text evidence="1">The sequence shown here is derived from an EMBL/GenBank/DDBJ whole genome shotgun (WGS) entry which is preliminary data.</text>
</comment>
<proteinExistence type="predicted"/>